<accession>A0A1Y2ISD9</accession>
<sequence>MLLSPNHDLPSFRPSKRDASMSPSCRASTPLFHSTPPRHQHSSSFHFDNPILTPSPLRRQARPLSGPVDADDVFQSPLRAYASYAHRPAFNPDSSMVVDDDDEDDLFLGPSSSSSSHIVPPSSPLPLRTPLRTPIKDSLPLSPDRAALSLKHLNVASSAFPIPSAGTKRKPTPICTTPSRTRAMTPLNVTSAVTARSHDDPSGFLFDRLAPLSAPRFASRTPHNKAETDLHLRKQAETMTMLSIRDLDHSADESGYDSDSDANRIRTIEKQRRLFLETPGGSAAPLSSIKHRSNIKLSDTADSPDNEPVTRSGLLNDEEVAEAISPGGHVNKRRARSRPVSAELLESVHNTPTVSHNQPTTTPRINESKSASTIAFPSARTTRIRTKSNTSTTSSESGSPRRRLHPTAGTMPRTRTQSHTSRTLNRLQSSSSATLFFGPAITSTNPRSTKTHSRTGSRTSSVSNSPVPPLFLRPDPPSAQRPKMVNRHSYAGTDPEHAWAWATRSPAAAASSPPPATGRKRLESDSSEDEADLFFSSGPADSSFAISLQKAGAPSPKKKQKRESLEPLPKKFRPRDSGVVLDDSDDDLDLPLDDGTDFLTAAMPRASTSVSTMGSSSDDHELVTPGIGPSPASGWPTVSIAHHDDDHSTSSLGMSRSVDAFILKTLAAGGSVSTRGDAEPKRVPGTPVKKVKTAHLVGGVQRPWQSAVAHKIGFKDFDDEPGVGGNGGGKVKGKPRKSLPAAFPGLARMKEVRSVRKERQPMGPPATDMEGDGDEADSPTIRKDAKYDGLGLGRPTSSLPPFARPSGDGRVGRAHWLMRRSSSGAFSSSSEASSVTATPTRLTPKEWALPPPRVPTPASPLKHSIEPSSRSTSGSSSATSTATNSPTVRAAAKDAAGHLAPPRERRRSQNLANLRTPAAGLFSGVHGQRPHTHAHPARQSHPQAPSRAGRLPAPSDEEKPGRFEREFVEIDEVGSGEFGRVLKVRYKDFSRGDTVFAIKKSKRFEGVKHRLRLREEVDILKLLSEAAARSPDAAVRGAGCHPNILAYIDSWEEDETLYIQTELCELGNFAHFLWEYGRAFPRLDEARVWKIMAELSAGLRFIHDAGIIHLDLKPANIFLTGEGRFKIGDFGMASVWPRPTPPGEPQLIPGAKPAGFEREGDKLYLAPEVLQGRYGKAADVFSLGMTMLETASNIVVPDQGEAWHRLRREDFCQVELDASPELWDLLKSMMRAAPALRIGISLVDTHPVVVRARRAMERMRVQWGPVFGASPLGAVPEGFLDEILGRGKRNGGVVIDDDDDDDDDDDAMDDDWDMDLGS</sequence>
<feature type="binding site" evidence="6">
    <location>
        <position position="1000"/>
    </location>
    <ligand>
        <name>ATP</name>
        <dbReference type="ChEBI" id="CHEBI:30616"/>
    </ligand>
</feature>
<feature type="compositionally biased region" description="Low complexity" evidence="7">
    <location>
        <begin position="821"/>
        <end position="834"/>
    </location>
</feature>
<feature type="region of interest" description="Disordered" evidence="7">
    <location>
        <begin position="346"/>
        <end position="490"/>
    </location>
</feature>
<feature type="compositionally biased region" description="Low complexity" evidence="7">
    <location>
        <begin position="387"/>
        <end position="398"/>
    </location>
</feature>
<dbReference type="InterPro" id="IPR011009">
    <property type="entry name" value="Kinase-like_dom_sf"/>
</dbReference>
<feature type="region of interest" description="Disordered" evidence="7">
    <location>
        <begin position="162"/>
        <end position="181"/>
    </location>
</feature>
<dbReference type="PANTHER" id="PTHR11042">
    <property type="entry name" value="EUKARYOTIC TRANSLATION INITIATION FACTOR 2-ALPHA KINASE EIF2-ALPHA KINASE -RELATED"/>
    <property type="match status" value="1"/>
</dbReference>
<feature type="compositionally biased region" description="Basic residues" evidence="7">
    <location>
        <begin position="928"/>
        <end position="938"/>
    </location>
</feature>
<dbReference type="InterPro" id="IPR017441">
    <property type="entry name" value="Protein_kinase_ATP_BS"/>
</dbReference>
<dbReference type="InterPro" id="IPR000719">
    <property type="entry name" value="Prot_kinase_dom"/>
</dbReference>
<feature type="compositionally biased region" description="Pro residues" evidence="7">
    <location>
        <begin position="466"/>
        <end position="479"/>
    </location>
</feature>
<dbReference type="GO" id="GO:0005524">
    <property type="term" value="F:ATP binding"/>
    <property type="evidence" value="ECO:0007669"/>
    <property type="project" value="UniProtKB-UniRule"/>
</dbReference>
<feature type="compositionally biased region" description="Polar residues" evidence="7">
    <location>
        <begin position="348"/>
        <end position="375"/>
    </location>
</feature>
<feature type="compositionally biased region" description="Low complexity" evidence="7">
    <location>
        <begin position="868"/>
        <end position="887"/>
    </location>
</feature>
<feature type="region of interest" description="Disordered" evidence="7">
    <location>
        <begin position="503"/>
        <end position="588"/>
    </location>
</feature>
<dbReference type="PROSITE" id="PS50011">
    <property type="entry name" value="PROTEIN_KINASE_DOM"/>
    <property type="match status" value="1"/>
</dbReference>
<dbReference type="OrthoDB" id="5337378at2759"/>
<evidence type="ECO:0000256" key="3">
    <source>
        <dbReference type="ARBA" id="ARBA00022777"/>
    </source>
</evidence>
<dbReference type="STRING" id="1353009.A0A1Y2ISD9"/>
<keyword evidence="2 6" id="KW-0547">Nucleotide-binding</keyword>
<feature type="region of interest" description="Disordered" evidence="7">
    <location>
        <begin position="752"/>
        <end position="964"/>
    </location>
</feature>
<feature type="region of interest" description="Disordered" evidence="7">
    <location>
        <begin position="1"/>
        <end position="72"/>
    </location>
</feature>
<feature type="region of interest" description="Disordered" evidence="7">
    <location>
        <begin position="1291"/>
        <end position="1318"/>
    </location>
</feature>
<dbReference type="InterPro" id="IPR050339">
    <property type="entry name" value="CC_SR_Kinase"/>
</dbReference>
<feature type="domain" description="Protein kinase" evidence="8">
    <location>
        <begin position="967"/>
        <end position="1249"/>
    </location>
</feature>
<feature type="compositionally biased region" description="Polar residues" evidence="7">
    <location>
        <begin position="456"/>
        <end position="465"/>
    </location>
</feature>
<evidence type="ECO:0000256" key="7">
    <source>
        <dbReference type="SAM" id="MobiDB-lite"/>
    </source>
</evidence>
<dbReference type="SUPFAM" id="SSF56112">
    <property type="entry name" value="Protein kinase-like (PK-like)"/>
    <property type="match status" value="1"/>
</dbReference>
<evidence type="ECO:0000256" key="1">
    <source>
        <dbReference type="ARBA" id="ARBA00022679"/>
    </source>
</evidence>
<evidence type="ECO:0000256" key="6">
    <source>
        <dbReference type="PROSITE-ProRule" id="PRU10141"/>
    </source>
</evidence>
<proteinExistence type="inferred from homology"/>
<evidence type="ECO:0000256" key="2">
    <source>
        <dbReference type="ARBA" id="ARBA00022741"/>
    </source>
</evidence>
<dbReference type="Gene3D" id="3.30.200.20">
    <property type="entry name" value="Phosphorylase Kinase, domain 1"/>
    <property type="match status" value="1"/>
</dbReference>
<dbReference type="PROSITE" id="PS00107">
    <property type="entry name" value="PROTEIN_KINASE_ATP"/>
    <property type="match status" value="1"/>
</dbReference>
<dbReference type="Gene3D" id="1.10.510.10">
    <property type="entry name" value="Transferase(Phosphotransferase) domain 1"/>
    <property type="match status" value="1"/>
</dbReference>
<comment type="similarity">
    <text evidence="5">Belongs to the protein kinase superfamily. Ser/Thr protein kinase family. GCN2 subfamily.</text>
</comment>
<feature type="compositionally biased region" description="Polar residues" evidence="7">
    <location>
        <begin position="413"/>
        <end position="434"/>
    </location>
</feature>
<keyword evidence="3" id="KW-0418">Kinase</keyword>
<reference evidence="9 10" key="1">
    <citation type="journal article" date="2015" name="Biotechnol. Biofuels">
        <title>Enhanced degradation of softwood versus hardwood by the white-rot fungus Pycnoporus coccineus.</title>
        <authorList>
            <person name="Couturier M."/>
            <person name="Navarro D."/>
            <person name="Chevret D."/>
            <person name="Henrissat B."/>
            <person name="Piumi F."/>
            <person name="Ruiz-Duenas F.J."/>
            <person name="Martinez A.T."/>
            <person name="Grigoriev I.V."/>
            <person name="Riley R."/>
            <person name="Lipzen A."/>
            <person name="Berrin J.G."/>
            <person name="Master E.R."/>
            <person name="Rosso M.N."/>
        </authorList>
    </citation>
    <scope>NUCLEOTIDE SEQUENCE [LARGE SCALE GENOMIC DNA]</scope>
    <source>
        <strain evidence="9 10">BRFM310</strain>
    </source>
</reference>
<evidence type="ECO:0000313" key="10">
    <source>
        <dbReference type="Proteomes" id="UP000193067"/>
    </source>
</evidence>
<feature type="region of interest" description="Disordered" evidence="7">
    <location>
        <begin position="719"/>
        <end position="740"/>
    </location>
</feature>
<feature type="compositionally biased region" description="Acidic residues" evidence="7">
    <location>
        <begin position="1295"/>
        <end position="1318"/>
    </location>
</feature>
<name>A0A1Y2ISD9_TRAC3</name>
<feature type="compositionally biased region" description="Pro residues" evidence="7">
    <location>
        <begin position="849"/>
        <end position="858"/>
    </location>
</feature>
<dbReference type="GO" id="GO:0005634">
    <property type="term" value="C:nucleus"/>
    <property type="evidence" value="ECO:0007669"/>
    <property type="project" value="TreeGrafter"/>
</dbReference>
<dbReference type="PANTHER" id="PTHR11042:SF190">
    <property type="entry name" value="MITOSIS INHIBITOR PROTEIN KINASE MIK1"/>
    <property type="match status" value="1"/>
</dbReference>
<evidence type="ECO:0000256" key="4">
    <source>
        <dbReference type="ARBA" id="ARBA00022840"/>
    </source>
</evidence>
<dbReference type="GO" id="GO:0004713">
    <property type="term" value="F:protein tyrosine kinase activity"/>
    <property type="evidence" value="ECO:0007669"/>
    <property type="project" value="TreeGrafter"/>
</dbReference>
<feature type="region of interest" description="Disordered" evidence="7">
    <location>
        <begin position="91"/>
        <end position="129"/>
    </location>
</feature>
<dbReference type="SMART" id="SM00220">
    <property type="entry name" value="S_TKc"/>
    <property type="match status" value="1"/>
</dbReference>
<keyword evidence="4 6" id="KW-0067">ATP-binding</keyword>
<keyword evidence="10" id="KW-1185">Reference proteome</keyword>
<feature type="region of interest" description="Disordered" evidence="7">
    <location>
        <begin position="276"/>
        <end position="317"/>
    </location>
</feature>
<dbReference type="GO" id="GO:0110031">
    <property type="term" value="P:negative regulation of G2/MI transition of meiotic cell cycle"/>
    <property type="evidence" value="ECO:0007669"/>
    <property type="project" value="TreeGrafter"/>
</dbReference>
<evidence type="ECO:0000256" key="5">
    <source>
        <dbReference type="ARBA" id="ARBA00037982"/>
    </source>
</evidence>
<dbReference type="Pfam" id="PF00069">
    <property type="entry name" value="Pkinase"/>
    <property type="match status" value="1"/>
</dbReference>
<dbReference type="GO" id="GO:0005737">
    <property type="term" value="C:cytoplasm"/>
    <property type="evidence" value="ECO:0007669"/>
    <property type="project" value="TreeGrafter"/>
</dbReference>
<dbReference type="PROSITE" id="PS00108">
    <property type="entry name" value="PROTEIN_KINASE_ST"/>
    <property type="match status" value="1"/>
</dbReference>
<gene>
    <name evidence="9" type="ORF">PYCCODRAFT_1365090</name>
</gene>
<dbReference type="InterPro" id="IPR008271">
    <property type="entry name" value="Ser/Thr_kinase_AS"/>
</dbReference>
<protein>
    <recommendedName>
        <fullName evidence="8">Protein kinase domain-containing protein</fullName>
    </recommendedName>
</protein>
<organism evidence="9 10">
    <name type="scientific">Trametes coccinea (strain BRFM310)</name>
    <name type="common">Pycnoporus coccineus</name>
    <dbReference type="NCBI Taxonomy" id="1353009"/>
    <lineage>
        <taxon>Eukaryota</taxon>
        <taxon>Fungi</taxon>
        <taxon>Dikarya</taxon>
        <taxon>Basidiomycota</taxon>
        <taxon>Agaricomycotina</taxon>
        <taxon>Agaricomycetes</taxon>
        <taxon>Polyporales</taxon>
        <taxon>Polyporaceae</taxon>
        <taxon>Trametes</taxon>
    </lineage>
</organism>
<dbReference type="Proteomes" id="UP000193067">
    <property type="component" value="Unassembled WGS sequence"/>
</dbReference>
<keyword evidence="1" id="KW-0808">Transferase</keyword>
<feature type="compositionally biased region" description="Low complexity" evidence="7">
    <location>
        <begin position="110"/>
        <end position="129"/>
    </location>
</feature>
<evidence type="ECO:0000259" key="8">
    <source>
        <dbReference type="PROSITE" id="PS50011"/>
    </source>
</evidence>
<dbReference type="EMBL" id="KZ084098">
    <property type="protein sequence ID" value="OSD04065.1"/>
    <property type="molecule type" value="Genomic_DNA"/>
</dbReference>
<evidence type="ECO:0000313" key="9">
    <source>
        <dbReference type="EMBL" id="OSD04065.1"/>
    </source>
</evidence>